<name>A0AA39P8Y3_9AGAR</name>
<comment type="caution">
    <text evidence="1">The sequence shown here is derived from an EMBL/GenBank/DDBJ whole genome shotgun (WGS) entry which is preliminary data.</text>
</comment>
<keyword evidence="2" id="KW-1185">Reference proteome</keyword>
<dbReference type="Proteomes" id="UP001175227">
    <property type="component" value="Unassembled WGS sequence"/>
</dbReference>
<accession>A0AA39P8Y3</accession>
<evidence type="ECO:0000313" key="1">
    <source>
        <dbReference type="EMBL" id="KAK0479791.1"/>
    </source>
</evidence>
<dbReference type="AlphaFoldDB" id="A0AA39P8Y3"/>
<organism evidence="1 2">
    <name type="scientific">Armillaria novae-zelandiae</name>
    <dbReference type="NCBI Taxonomy" id="153914"/>
    <lineage>
        <taxon>Eukaryota</taxon>
        <taxon>Fungi</taxon>
        <taxon>Dikarya</taxon>
        <taxon>Basidiomycota</taxon>
        <taxon>Agaricomycotina</taxon>
        <taxon>Agaricomycetes</taxon>
        <taxon>Agaricomycetidae</taxon>
        <taxon>Agaricales</taxon>
        <taxon>Marasmiineae</taxon>
        <taxon>Physalacriaceae</taxon>
        <taxon>Armillaria</taxon>
    </lineage>
</organism>
<reference evidence="1" key="1">
    <citation type="submission" date="2023-06" db="EMBL/GenBank/DDBJ databases">
        <authorList>
            <consortium name="Lawrence Berkeley National Laboratory"/>
            <person name="Ahrendt S."/>
            <person name="Sahu N."/>
            <person name="Indic B."/>
            <person name="Wong-Bajracharya J."/>
            <person name="Merenyi Z."/>
            <person name="Ke H.-M."/>
            <person name="Monk M."/>
            <person name="Kocsube S."/>
            <person name="Drula E."/>
            <person name="Lipzen A."/>
            <person name="Balint B."/>
            <person name="Henrissat B."/>
            <person name="Andreopoulos B."/>
            <person name="Martin F.M."/>
            <person name="Harder C.B."/>
            <person name="Rigling D."/>
            <person name="Ford K.L."/>
            <person name="Foster G.D."/>
            <person name="Pangilinan J."/>
            <person name="Papanicolaou A."/>
            <person name="Barry K."/>
            <person name="LaButti K."/>
            <person name="Viragh M."/>
            <person name="Koriabine M."/>
            <person name="Yan M."/>
            <person name="Riley R."/>
            <person name="Champramary S."/>
            <person name="Plett K.L."/>
            <person name="Tsai I.J."/>
            <person name="Slot J."/>
            <person name="Sipos G."/>
            <person name="Plett J."/>
            <person name="Nagy L.G."/>
            <person name="Grigoriev I.V."/>
        </authorList>
    </citation>
    <scope>NUCLEOTIDE SEQUENCE</scope>
    <source>
        <strain evidence="1">ICMP 16352</strain>
    </source>
</reference>
<sequence>MRQSLDIITTLGGGRGESALSIGGKRRLLTKALSVTVLELAAPRQKVQIPEVKILAAGEVVGDIEGRDDGVDGVRADGDHSDIARDDGGCSNGVCVDEGCVDGECVEGARSERVHADGVRPDGHPDGVHLDGVCLDSVGTDGTADAATEGTTEGTIEGTVEGAMDDIADGAPDAIGVVNELGYVKAREWGAVTLATSSISHSSRTELESEEGGMVLSELCKLVEALEGVRVKLVGPGGLRYRTELKETQAWESKRKEGMPQETTTLPAMLQETILVETHET</sequence>
<protein>
    <submittedName>
        <fullName evidence="1">Uncharacterized protein</fullName>
    </submittedName>
</protein>
<proteinExistence type="predicted"/>
<gene>
    <name evidence="1" type="ORF">IW261DRAFT_1419846</name>
</gene>
<evidence type="ECO:0000313" key="2">
    <source>
        <dbReference type="Proteomes" id="UP001175227"/>
    </source>
</evidence>
<dbReference type="EMBL" id="JAUEPR010000011">
    <property type="protein sequence ID" value="KAK0479791.1"/>
    <property type="molecule type" value="Genomic_DNA"/>
</dbReference>